<dbReference type="Proteomes" id="UP001630127">
    <property type="component" value="Unassembled WGS sequence"/>
</dbReference>
<dbReference type="Gene3D" id="1.10.510.10">
    <property type="entry name" value="Transferase(Phosphotransferase) domain 1"/>
    <property type="match status" value="1"/>
</dbReference>
<dbReference type="InterPro" id="IPR000719">
    <property type="entry name" value="Prot_kinase_dom"/>
</dbReference>
<dbReference type="GO" id="GO:0016020">
    <property type="term" value="C:membrane"/>
    <property type="evidence" value="ECO:0007669"/>
    <property type="project" value="UniProtKB-SubCell"/>
</dbReference>
<dbReference type="Pfam" id="PF00069">
    <property type="entry name" value="Pkinase"/>
    <property type="match status" value="1"/>
</dbReference>
<dbReference type="EMBL" id="JBJUIK010000007">
    <property type="protein sequence ID" value="KAL3523061.1"/>
    <property type="molecule type" value="Genomic_DNA"/>
</dbReference>
<accession>A0ABD2ZWD7</accession>
<evidence type="ECO:0000256" key="12">
    <source>
        <dbReference type="ARBA" id="ARBA00023180"/>
    </source>
</evidence>
<dbReference type="AlphaFoldDB" id="A0ABD2ZWD7"/>
<organism evidence="19 20">
    <name type="scientific">Cinchona calisaya</name>
    <dbReference type="NCBI Taxonomy" id="153742"/>
    <lineage>
        <taxon>Eukaryota</taxon>
        <taxon>Viridiplantae</taxon>
        <taxon>Streptophyta</taxon>
        <taxon>Embryophyta</taxon>
        <taxon>Tracheophyta</taxon>
        <taxon>Spermatophyta</taxon>
        <taxon>Magnoliopsida</taxon>
        <taxon>eudicotyledons</taxon>
        <taxon>Gunneridae</taxon>
        <taxon>Pentapetalae</taxon>
        <taxon>asterids</taxon>
        <taxon>lamiids</taxon>
        <taxon>Gentianales</taxon>
        <taxon>Rubiaceae</taxon>
        <taxon>Cinchonoideae</taxon>
        <taxon>Cinchoneae</taxon>
        <taxon>Cinchona</taxon>
    </lineage>
</organism>
<evidence type="ECO:0000256" key="16">
    <source>
        <dbReference type="SAM" id="Phobius"/>
    </source>
</evidence>
<keyword evidence="4 16" id="KW-0812">Transmembrane</keyword>
<keyword evidence="10 16" id="KW-0472">Membrane</keyword>
<evidence type="ECO:0000313" key="19">
    <source>
        <dbReference type="EMBL" id="KAL3523061.1"/>
    </source>
</evidence>
<evidence type="ECO:0000313" key="20">
    <source>
        <dbReference type="Proteomes" id="UP001630127"/>
    </source>
</evidence>
<proteinExistence type="predicted"/>
<comment type="catalytic activity">
    <reaction evidence="13">
        <text>L-seryl-[protein] + ATP = O-phospho-L-seryl-[protein] + ADP + H(+)</text>
        <dbReference type="Rhea" id="RHEA:17989"/>
        <dbReference type="Rhea" id="RHEA-COMP:9863"/>
        <dbReference type="Rhea" id="RHEA-COMP:11604"/>
        <dbReference type="ChEBI" id="CHEBI:15378"/>
        <dbReference type="ChEBI" id="CHEBI:29999"/>
        <dbReference type="ChEBI" id="CHEBI:30616"/>
        <dbReference type="ChEBI" id="CHEBI:83421"/>
        <dbReference type="ChEBI" id="CHEBI:456216"/>
    </reaction>
</comment>
<sequence length="708" mass="79248">MRDLRLLLLLFLFLPIMVSSAPRRFPMAKPGCNDTCGNVIIPYPFGIGINCAINEAYNIICRDSTTTNLWFNSSKPYLSKFDLEVLNVSLRYQTITLNTIVPQTCANDRKNDILLNSTDLNGSPFLFSKEFNKFVLLGCGNALLNQKHDRQVLSGCTSMCKISSNVSGCYGINCCETSIPYYLTDYQLNFTISDFNNSCASAFLADESWKPERFSDPSIQRTLLSVPVVLSWTLKRYSLVQIPGCYTIANIHEVESNVTLLSWQCECEIFKFATWFYRINPYLDGACNYAASEIRGRGKNRTAAIVGASVGVGMIFLMITAFTLYKVVKKRRNKKRKEKFFKRNGGLLLQQQLSAEEGVIEKTMIFTAKELNKASDGFNENRILGQGGQGTVYKGMLTDGRIVAIKKSKKVDESQLEQFINEVVILSQVNHRNVVKLLGCCLETDVPLLVYEFISNGTLFSLIHNENDDEVPFTWSLRLRIATEVAGALAYLHSAISIPIYHRDMKSSNILLDEKFIAKVSDFGTSMSVAIDKTHLTTLVKGTFGYLDPEYFQSSQFTEKSDVYSFGVVLVELLTRQKPISSAGTGEAGNLSLATRFLVSMDQNSLKEILDPQILDQRNEREVTAVAKLAERCLNLNGKKRPTMKEVAIQLESIKMSSVQSTTQENFRSPSFMDGESAVFSDTNYTWTTETDSSTSATDAHPLLHTTV</sequence>
<feature type="transmembrane region" description="Helical" evidence="16">
    <location>
        <begin position="303"/>
        <end position="328"/>
    </location>
</feature>
<evidence type="ECO:0000256" key="13">
    <source>
        <dbReference type="ARBA" id="ARBA00047558"/>
    </source>
</evidence>
<evidence type="ECO:0000256" key="5">
    <source>
        <dbReference type="ARBA" id="ARBA00022729"/>
    </source>
</evidence>
<protein>
    <recommendedName>
        <fullName evidence="18">Protein kinase domain-containing protein</fullName>
    </recommendedName>
</protein>
<dbReference type="SMART" id="SM00220">
    <property type="entry name" value="S_TKc"/>
    <property type="match status" value="1"/>
</dbReference>
<feature type="region of interest" description="Disordered" evidence="15">
    <location>
        <begin position="689"/>
        <end position="708"/>
    </location>
</feature>
<keyword evidence="20" id="KW-1185">Reference proteome</keyword>
<keyword evidence="5 17" id="KW-0732">Signal</keyword>
<keyword evidence="2" id="KW-0723">Serine/threonine-protein kinase</keyword>
<name>A0ABD2ZWD7_9GENT</name>
<keyword evidence="9 16" id="KW-1133">Transmembrane helix</keyword>
<dbReference type="GO" id="GO:0005524">
    <property type="term" value="F:ATP binding"/>
    <property type="evidence" value="ECO:0007669"/>
    <property type="project" value="UniProtKB-KW"/>
</dbReference>
<evidence type="ECO:0000256" key="4">
    <source>
        <dbReference type="ARBA" id="ARBA00022692"/>
    </source>
</evidence>
<feature type="domain" description="Protein kinase" evidence="18">
    <location>
        <begin position="378"/>
        <end position="654"/>
    </location>
</feature>
<evidence type="ECO:0000256" key="7">
    <source>
        <dbReference type="ARBA" id="ARBA00022777"/>
    </source>
</evidence>
<evidence type="ECO:0000256" key="15">
    <source>
        <dbReference type="SAM" id="MobiDB-lite"/>
    </source>
</evidence>
<dbReference type="SUPFAM" id="SSF56112">
    <property type="entry name" value="Protein kinase-like (PK-like)"/>
    <property type="match status" value="1"/>
</dbReference>
<evidence type="ECO:0000256" key="17">
    <source>
        <dbReference type="SAM" id="SignalP"/>
    </source>
</evidence>
<comment type="caution">
    <text evidence="19">The sequence shown here is derived from an EMBL/GenBank/DDBJ whole genome shotgun (WGS) entry which is preliminary data.</text>
</comment>
<keyword evidence="7" id="KW-0418">Kinase</keyword>
<dbReference type="InterPro" id="IPR025287">
    <property type="entry name" value="WAK_GUB"/>
</dbReference>
<dbReference type="InterPro" id="IPR045274">
    <property type="entry name" value="WAK-like"/>
</dbReference>
<evidence type="ECO:0000256" key="1">
    <source>
        <dbReference type="ARBA" id="ARBA00004479"/>
    </source>
</evidence>
<evidence type="ECO:0000256" key="2">
    <source>
        <dbReference type="ARBA" id="ARBA00022527"/>
    </source>
</evidence>
<dbReference type="CDD" id="cd14066">
    <property type="entry name" value="STKc_IRAK"/>
    <property type="match status" value="1"/>
</dbReference>
<feature type="signal peptide" evidence="17">
    <location>
        <begin position="1"/>
        <end position="20"/>
    </location>
</feature>
<evidence type="ECO:0000256" key="10">
    <source>
        <dbReference type="ARBA" id="ARBA00023136"/>
    </source>
</evidence>
<dbReference type="FunFam" id="3.30.200.20:FF:000043">
    <property type="entry name" value="Wall-associated receptor kinase 2"/>
    <property type="match status" value="1"/>
</dbReference>
<evidence type="ECO:0000256" key="11">
    <source>
        <dbReference type="ARBA" id="ARBA00023157"/>
    </source>
</evidence>
<dbReference type="FunFam" id="1.10.510.10:FF:000084">
    <property type="entry name" value="Wall-associated receptor kinase 2"/>
    <property type="match status" value="1"/>
</dbReference>
<feature type="compositionally biased region" description="Low complexity" evidence="15">
    <location>
        <begin position="689"/>
        <end position="699"/>
    </location>
</feature>
<keyword evidence="8" id="KW-0067">ATP-binding</keyword>
<dbReference type="Pfam" id="PF13947">
    <property type="entry name" value="GUB_WAK_bind"/>
    <property type="match status" value="1"/>
</dbReference>
<keyword evidence="12" id="KW-0325">Glycoprotein</keyword>
<evidence type="ECO:0000256" key="6">
    <source>
        <dbReference type="ARBA" id="ARBA00022741"/>
    </source>
</evidence>
<dbReference type="PANTHER" id="PTHR27005:SF515">
    <property type="entry name" value="WALL-ASSOCIATED RECEPTOR KINASE-LIKE 10-RELATED"/>
    <property type="match status" value="1"/>
</dbReference>
<evidence type="ECO:0000259" key="18">
    <source>
        <dbReference type="PROSITE" id="PS50011"/>
    </source>
</evidence>
<gene>
    <name evidence="19" type="ORF">ACH5RR_015895</name>
</gene>
<evidence type="ECO:0000256" key="9">
    <source>
        <dbReference type="ARBA" id="ARBA00022989"/>
    </source>
</evidence>
<dbReference type="InterPro" id="IPR011009">
    <property type="entry name" value="Kinase-like_dom_sf"/>
</dbReference>
<dbReference type="Gene3D" id="3.30.200.20">
    <property type="entry name" value="Phosphorylase Kinase, domain 1"/>
    <property type="match status" value="1"/>
</dbReference>
<comment type="catalytic activity">
    <reaction evidence="14">
        <text>L-threonyl-[protein] + ATP = O-phospho-L-threonyl-[protein] + ADP + H(+)</text>
        <dbReference type="Rhea" id="RHEA:46608"/>
        <dbReference type="Rhea" id="RHEA-COMP:11060"/>
        <dbReference type="Rhea" id="RHEA-COMP:11605"/>
        <dbReference type="ChEBI" id="CHEBI:15378"/>
        <dbReference type="ChEBI" id="CHEBI:30013"/>
        <dbReference type="ChEBI" id="CHEBI:30616"/>
        <dbReference type="ChEBI" id="CHEBI:61977"/>
        <dbReference type="ChEBI" id="CHEBI:456216"/>
    </reaction>
</comment>
<feature type="chain" id="PRO_5044759283" description="Protein kinase domain-containing protein" evidence="17">
    <location>
        <begin position="21"/>
        <end position="708"/>
    </location>
</feature>
<evidence type="ECO:0000256" key="14">
    <source>
        <dbReference type="ARBA" id="ARBA00047951"/>
    </source>
</evidence>
<dbReference type="GO" id="GO:0004674">
    <property type="term" value="F:protein serine/threonine kinase activity"/>
    <property type="evidence" value="ECO:0007669"/>
    <property type="project" value="UniProtKB-KW"/>
</dbReference>
<keyword evidence="11" id="KW-1015">Disulfide bond</keyword>
<comment type="subcellular location">
    <subcellularLocation>
        <location evidence="1">Membrane</location>
        <topology evidence="1">Single-pass type I membrane protein</topology>
    </subcellularLocation>
</comment>
<dbReference type="PROSITE" id="PS50011">
    <property type="entry name" value="PROTEIN_KINASE_DOM"/>
    <property type="match status" value="1"/>
</dbReference>
<evidence type="ECO:0000256" key="8">
    <source>
        <dbReference type="ARBA" id="ARBA00022840"/>
    </source>
</evidence>
<keyword evidence="6" id="KW-0547">Nucleotide-binding</keyword>
<dbReference type="PANTHER" id="PTHR27005">
    <property type="entry name" value="WALL-ASSOCIATED RECEPTOR KINASE-LIKE 21"/>
    <property type="match status" value="1"/>
</dbReference>
<evidence type="ECO:0000256" key="3">
    <source>
        <dbReference type="ARBA" id="ARBA00022679"/>
    </source>
</evidence>
<keyword evidence="3" id="KW-0808">Transferase</keyword>
<reference evidence="19 20" key="1">
    <citation type="submission" date="2024-11" db="EMBL/GenBank/DDBJ databases">
        <title>A near-complete genome assembly of Cinchona calisaya.</title>
        <authorList>
            <person name="Lian D.C."/>
            <person name="Zhao X.W."/>
            <person name="Wei L."/>
        </authorList>
    </citation>
    <scope>NUCLEOTIDE SEQUENCE [LARGE SCALE GENOMIC DNA]</scope>
    <source>
        <tissue evidence="19">Nenye</tissue>
    </source>
</reference>
<dbReference type="PROSITE" id="PS00108">
    <property type="entry name" value="PROTEIN_KINASE_ST"/>
    <property type="match status" value="1"/>
</dbReference>
<dbReference type="InterPro" id="IPR008271">
    <property type="entry name" value="Ser/Thr_kinase_AS"/>
</dbReference>